<protein>
    <submittedName>
        <fullName evidence="2">Uncharacterized protein</fullName>
    </submittedName>
</protein>
<evidence type="ECO:0000313" key="2">
    <source>
        <dbReference type="EMBL" id="KAK7904430.1"/>
    </source>
</evidence>
<feature type="compositionally biased region" description="Polar residues" evidence="1">
    <location>
        <begin position="64"/>
        <end position="73"/>
    </location>
</feature>
<gene>
    <name evidence="2" type="ORF">WMY93_017037</name>
</gene>
<name>A0AAW0NRW5_9GOBI</name>
<feature type="region of interest" description="Disordered" evidence="1">
    <location>
        <begin position="57"/>
        <end position="97"/>
    </location>
</feature>
<evidence type="ECO:0000313" key="3">
    <source>
        <dbReference type="Proteomes" id="UP001460270"/>
    </source>
</evidence>
<keyword evidence="3" id="KW-1185">Reference proteome</keyword>
<sequence length="140" mass="15111">MATPPPDGATLVNLRPEDIGIVVSVPLVLGGEKCGVRWGEGWYATLAGVHSCQKECTEEKRTPNKSPQSTYHPNVQHGPSTPPCHPPPSPPGAVSSKCWGQSVCVLSPAWLMFPSLTESCKQAPERLHQRHISTRTSPQL</sequence>
<proteinExistence type="predicted"/>
<dbReference type="Proteomes" id="UP001460270">
    <property type="component" value="Unassembled WGS sequence"/>
</dbReference>
<feature type="compositionally biased region" description="Pro residues" evidence="1">
    <location>
        <begin position="80"/>
        <end position="91"/>
    </location>
</feature>
<dbReference type="AlphaFoldDB" id="A0AAW0NRW5"/>
<dbReference type="EMBL" id="JBBPFD010000012">
    <property type="protein sequence ID" value="KAK7904430.1"/>
    <property type="molecule type" value="Genomic_DNA"/>
</dbReference>
<comment type="caution">
    <text evidence="2">The sequence shown here is derived from an EMBL/GenBank/DDBJ whole genome shotgun (WGS) entry which is preliminary data.</text>
</comment>
<reference evidence="3" key="1">
    <citation type="submission" date="2024-04" db="EMBL/GenBank/DDBJ databases">
        <title>Salinicola lusitanus LLJ914,a marine bacterium isolated from the Okinawa Trough.</title>
        <authorList>
            <person name="Li J."/>
        </authorList>
    </citation>
    <scope>NUCLEOTIDE SEQUENCE [LARGE SCALE GENOMIC DNA]</scope>
</reference>
<accession>A0AAW0NRW5</accession>
<organism evidence="2 3">
    <name type="scientific">Mugilogobius chulae</name>
    <name type="common">yellowstripe goby</name>
    <dbReference type="NCBI Taxonomy" id="88201"/>
    <lineage>
        <taxon>Eukaryota</taxon>
        <taxon>Metazoa</taxon>
        <taxon>Chordata</taxon>
        <taxon>Craniata</taxon>
        <taxon>Vertebrata</taxon>
        <taxon>Euteleostomi</taxon>
        <taxon>Actinopterygii</taxon>
        <taxon>Neopterygii</taxon>
        <taxon>Teleostei</taxon>
        <taxon>Neoteleostei</taxon>
        <taxon>Acanthomorphata</taxon>
        <taxon>Gobiaria</taxon>
        <taxon>Gobiiformes</taxon>
        <taxon>Gobioidei</taxon>
        <taxon>Gobiidae</taxon>
        <taxon>Gobionellinae</taxon>
        <taxon>Mugilogobius</taxon>
    </lineage>
</organism>
<evidence type="ECO:0000256" key="1">
    <source>
        <dbReference type="SAM" id="MobiDB-lite"/>
    </source>
</evidence>